<gene>
    <name evidence="2" type="ORF">O4U47_21900</name>
</gene>
<evidence type="ECO:0000256" key="1">
    <source>
        <dbReference type="SAM" id="MobiDB-lite"/>
    </source>
</evidence>
<keyword evidence="3" id="KW-1185">Reference proteome</keyword>
<sequence length="170" mass="18037">MFPLLTVNGAAVSTDDDVFDVESIAIEFDHESGNSHACAACGNPIAQTTTGWIDDDGEEECPASADSPPTGHQAQPLPLSWCNSAAIQLEEEQDAVTVSISVGDPRGAFTFTMTRVPEDADSELAGCLLLHMPYPKQPFEHAPLQEVRPGTYLVGSAPSPLPRHLAHSNA</sequence>
<name>A0ABT4TR58_9ACTN</name>
<dbReference type="RefSeq" id="WP_270679805.1">
    <property type="nucleotide sequence ID" value="NZ_JAQFWP010000048.1"/>
</dbReference>
<protein>
    <submittedName>
        <fullName evidence="2">Uncharacterized protein</fullName>
    </submittedName>
</protein>
<comment type="caution">
    <text evidence="2">The sequence shown here is derived from an EMBL/GenBank/DDBJ whole genome shotgun (WGS) entry which is preliminary data.</text>
</comment>
<reference evidence="2" key="1">
    <citation type="submission" date="2023-01" db="EMBL/GenBank/DDBJ databases">
        <title>Draft genome sequence of Nocardiopsis sp. LSu2-4 isolated from halophytes.</title>
        <authorList>
            <person name="Duangmal K."/>
            <person name="Chantavorakit T."/>
        </authorList>
    </citation>
    <scope>NUCLEOTIDE SEQUENCE</scope>
    <source>
        <strain evidence="2">LSu2-4</strain>
    </source>
</reference>
<accession>A0ABT4TR58</accession>
<evidence type="ECO:0000313" key="3">
    <source>
        <dbReference type="Proteomes" id="UP001165685"/>
    </source>
</evidence>
<feature type="region of interest" description="Disordered" evidence="1">
    <location>
        <begin position="54"/>
        <end position="74"/>
    </location>
</feature>
<proteinExistence type="predicted"/>
<dbReference type="EMBL" id="JAQFWP010000048">
    <property type="protein sequence ID" value="MDA2807175.1"/>
    <property type="molecule type" value="Genomic_DNA"/>
</dbReference>
<dbReference type="Proteomes" id="UP001165685">
    <property type="component" value="Unassembled WGS sequence"/>
</dbReference>
<evidence type="ECO:0000313" key="2">
    <source>
        <dbReference type="EMBL" id="MDA2807175.1"/>
    </source>
</evidence>
<organism evidence="2 3">
    <name type="scientific">Nocardiopsis suaedae</name>
    <dbReference type="NCBI Taxonomy" id="3018444"/>
    <lineage>
        <taxon>Bacteria</taxon>
        <taxon>Bacillati</taxon>
        <taxon>Actinomycetota</taxon>
        <taxon>Actinomycetes</taxon>
        <taxon>Streptosporangiales</taxon>
        <taxon>Nocardiopsidaceae</taxon>
        <taxon>Nocardiopsis</taxon>
    </lineage>
</organism>